<name>A0A9P6Y8M6_RHIOR</name>
<organism evidence="1 2">
    <name type="scientific">Rhizopus oryzae</name>
    <name type="common">Mucormycosis agent</name>
    <name type="synonym">Rhizopus arrhizus var. delemar</name>
    <dbReference type="NCBI Taxonomy" id="64495"/>
    <lineage>
        <taxon>Eukaryota</taxon>
        <taxon>Fungi</taxon>
        <taxon>Fungi incertae sedis</taxon>
        <taxon>Mucoromycota</taxon>
        <taxon>Mucoromycotina</taxon>
        <taxon>Mucoromycetes</taxon>
        <taxon>Mucorales</taxon>
        <taxon>Mucorineae</taxon>
        <taxon>Rhizopodaceae</taxon>
        <taxon>Rhizopus</taxon>
    </lineage>
</organism>
<sequence length="121" mass="12880">MPCRATSYANVAAVAISAAATPKATKYPIDRTAGAKATNMVTKSSFLNTTANVTTNATANACSIIWRTTKLSAQTRPMSSNLMAVDNLANNDVSNSYYSFCPKCGVDILIFSHESYCPLAR</sequence>
<dbReference type="Proteomes" id="UP000717996">
    <property type="component" value="Unassembled WGS sequence"/>
</dbReference>
<evidence type="ECO:0000313" key="2">
    <source>
        <dbReference type="Proteomes" id="UP000717996"/>
    </source>
</evidence>
<proteinExistence type="predicted"/>
<comment type="caution">
    <text evidence="1">The sequence shown here is derived from an EMBL/GenBank/DDBJ whole genome shotgun (WGS) entry which is preliminary data.</text>
</comment>
<accession>A0A9P6Y8M6</accession>
<dbReference type="OrthoDB" id="2289129at2759"/>
<dbReference type="AlphaFoldDB" id="A0A9P6Y8M6"/>
<gene>
    <name evidence="1" type="ORF">G6F51_007582</name>
</gene>
<reference evidence="1" key="1">
    <citation type="journal article" date="2020" name="Microb. Genom.">
        <title>Genetic diversity of clinical and environmental Mucorales isolates obtained from an investigation of mucormycosis cases among solid organ transplant recipients.</title>
        <authorList>
            <person name="Nguyen M.H."/>
            <person name="Kaul D."/>
            <person name="Muto C."/>
            <person name="Cheng S.J."/>
            <person name="Richter R.A."/>
            <person name="Bruno V.M."/>
            <person name="Liu G."/>
            <person name="Beyhan S."/>
            <person name="Sundermann A.J."/>
            <person name="Mounaud S."/>
            <person name="Pasculle A.W."/>
            <person name="Nierman W.C."/>
            <person name="Driscoll E."/>
            <person name="Cumbie R."/>
            <person name="Clancy C.J."/>
            <person name="Dupont C.L."/>
        </authorList>
    </citation>
    <scope>NUCLEOTIDE SEQUENCE</scope>
    <source>
        <strain evidence="1">GL16</strain>
    </source>
</reference>
<evidence type="ECO:0000313" key="1">
    <source>
        <dbReference type="EMBL" id="KAG1541933.1"/>
    </source>
</evidence>
<dbReference type="OMA" id="HESYCPM"/>
<dbReference type="EMBL" id="JAANIT010001148">
    <property type="protein sequence ID" value="KAG1541933.1"/>
    <property type="molecule type" value="Genomic_DNA"/>
</dbReference>
<protein>
    <submittedName>
        <fullName evidence="1">Uncharacterized protein</fullName>
    </submittedName>
</protein>